<dbReference type="OrthoDB" id="2272914at2759"/>
<feature type="region of interest" description="Disordered" evidence="2">
    <location>
        <begin position="1"/>
        <end position="24"/>
    </location>
</feature>
<evidence type="ECO:0000256" key="1">
    <source>
        <dbReference type="SAM" id="Coils"/>
    </source>
</evidence>
<protein>
    <submittedName>
        <fullName evidence="3">Uncharacterized protein</fullName>
    </submittedName>
</protein>
<keyword evidence="4" id="KW-1185">Reference proteome</keyword>
<sequence>MPESNQDHDSAFAMPQPMVSDSENSRTYIFQISDDEEEEDTIEKMYGPFEKVIETAPPYPTHFARIAKNAYMVRNEQIIKLRKAIKDREERLALNLQKKKEQEIQDGLNATARKMGRRITTDTRVLSSSTTSAATPPPVAAVAAATELIVIDSDSDDLMEVDITENDTASTPDDETSAAVISVNEIYASSEIEDSDEDSFETAPDIDDDMDLELQQVQQDRTSTQEEIEDLSRELEAQSSRKSDINIGILNIKVKISIENNRKQPRQKESTPTLSTLSLEDTTPPREDTPTVVTSSPKIGNKRPHTNGNHFINKRPWRTATTPSSSYSPAILAHDMSGLHMPFAQQIPPHIPYYPHQQALHHDRFISQQQFYNNRYTNSSPLRPPPPDTMPPPEAPPPSPPPNPPAYERGKSTGRQMDARHTLRRYGPALSPYADLNSPISRMENAEELQAALAHVGDLISVRIFGDEKHDGYSANVVRNLPKPRRLLTVDKRTFASSTSVCIMYGWGFELENEMKGKAVFLSPAGLPVQLEISDTHHESPLLGMLYRKYCGKPFTDVMEFAVPSIFSWIPNDVDLSTLYSNEYEGLPLYAYRLVETYNMVCDLSTAYPTTEFFAALKLEMSMYVNGRESEQFLRDCQDCVRKFPDSVDVFWQIVLAESDQIKQIHLIQEQLRSIKLLSSTDQIQYVNDDGKYFIWMSILHYYVTKALPADVCDIWMTTLVKDGTPSREKPLFTIDWENALKDNPVDRSTLRGSINILLSMLRYFGNSAIGNVNKKPLLVGVLSTLFSFLSFTKSYELIGTIVLTQQLKSSAILRDIEEIHADLTSKMNV</sequence>
<feature type="compositionally biased region" description="Basic and acidic residues" evidence="2">
    <location>
        <begin position="1"/>
        <end position="10"/>
    </location>
</feature>
<accession>A0A0B7NEA3</accession>
<dbReference type="STRING" id="35722.A0A0B7NEA3"/>
<keyword evidence="1" id="KW-0175">Coiled coil</keyword>
<organism evidence="3 4">
    <name type="scientific">Parasitella parasitica</name>
    <dbReference type="NCBI Taxonomy" id="35722"/>
    <lineage>
        <taxon>Eukaryota</taxon>
        <taxon>Fungi</taxon>
        <taxon>Fungi incertae sedis</taxon>
        <taxon>Mucoromycota</taxon>
        <taxon>Mucoromycotina</taxon>
        <taxon>Mucoromycetes</taxon>
        <taxon>Mucorales</taxon>
        <taxon>Mucorineae</taxon>
        <taxon>Mucoraceae</taxon>
        <taxon>Parasitella</taxon>
    </lineage>
</organism>
<dbReference type="AlphaFoldDB" id="A0A0B7NEA3"/>
<feature type="region of interest" description="Disordered" evidence="2">
    <location>
        <begin position="261"/>
        <end position="323"/>
    </location>
</feature>
<evidence type="ECO:0000313" key="3">
    <source>
        <dbReference type="EMBL" id="CEP13276.1"/>
    </source>
</evidence>
<name>A0A0B7NEA3_9FUNG</name>
<feature type="region of interest" description="Disordered" evidence="2">
    <location>
        <begin position="375"/>
        <end position="417"/>
    </location>
</feature>
<gene>
    <name evidence="3" type="primary">PARPA_07331.1 scaffold 27460</name>
</gene>
<dbReference type="EMBL" id="LN729513">
    <property type="protein sequence ID" value="CEP13276.1"/>
    <property type="molecule type" value="Genomic_DNA"/>
</dbReference>
<feature type="compositionally biased region" description="Polar residues" evidence="2">
    <location>
        <begin position="270"/>
        <end position="279"/>
    </location>
</feature>
<reference evidence="3 4" key="1">
    <citation type="submission" date="2014-09" db="EMBL/GenBank/DDBJ databases">
        <authorList>
            <person name="Ellenberger Sabrina"/>
        </authorList>
    </citation>
    <scope>NUCLEOTIDE SEQUENCE [LARGE SCALE GENOMIC DNA]</scope>
    <source>
        <strain evidence="3 4">CBS 412.66</strain>
    </source>
</reference>
<evidence type="ECO:0000313" key="4">
    <source>
        <dbReference type="Proteomes" id="UP000054107"/>
    </source>
</evidence>
<proteinExistence type="predicted"/>
<feature type="compositionally biased region" description="Pro residues" evidence="2">
    <location>
        <begin position="382"/>
        <end position="405"/>
    </location>
</feature>
<dbReference type="Proteomes" id="UP000054107">
    <property type="component" value="Unassembled WGS sequence"/>
</dbReference>
<evidence type="ECO:0000256" key="2">
    <source>
        <dbReference type="SAM" id="MobiDB-lite"/>
    </source>
</evidence>
<feature type="coiled-coil region" evidence="1">
    <location>
        <begin position="214"/>
        <end position="241"/>
    </location>
</feature>